<accession>A0A7I7PCD3</accession>
<name>A0A7I7PCD3_9MYCO</name>
<dbReference type="EMBL" id="AP022583">
    <property type="protein sequence ID" value="BBY06260.1"/>
    <property type="molecule type" value="Genomic_DNA"/>
</dbReference>
<dbReference type="RefSeq" id="WP_139798037.1">
    <property type="nucleotide sequence ID" value="NZ_AP022583.1"/>
</dbReference>
<reference evidence="1 2" key="1">
    <citation type="journal article" date="2019" name="Emerg. Microbes Infect.">
        <title>Comprehensive subspecies identification of 175 nontuberculous mycobacteria species based on 7547 genomic profiles.</title>
        <authorList>
            <person name="Matsumoto Y."/>
            <person name="Kinjo T."/>
            <person name="Motooka D."/>
            <person name="Nabeya D."/>
            <person name="Jung N."/>
            <person name="Uechi K."/>
            <person name="Horii T."/>
            <person name="Iida T."/>
            <person name="Fujita J."/>
            <person name="Nakamura S."/>
        </authorList>
    </citation>
    <scope>NUCLEOTIDE SEQUENCE [LARGE SCALE GENOMIC DNA]</scope>
    <source>
        <strain evidence="1 2">JCM 16367</strain>
    </source>
</reference>
<evidence type="ECO:0000313" key="2">
    <source>
        <dbReference type="Proteomes" id="UP000466894"/>
    </source>
</evidence>
<organism evidence="1 2">
    <name type="scientific">Mycobacterium noviomagense</name>
    <dbReference type="NCBI Taxonomy" id="459858"/>
    <lineage>
        <taxon>Bacteria</taxon>
        <taxon>Bacillati</taxon>
        <taxon>Actinomycetota</taxon>
        <taxon>Actinomycetes</taxon>
        <taxon>Mycobacteriales</taxon>
        <taxon>Mycobacteriaceae</taxon>
        <taxon>Mycobacterium</taxon>
    </lineage>
</organism>
<gene>
    <name evidence="1" type="ORF">MNVI_15780</name>
</gene>
<proteinExistence type="predicted"/>
<dbReference type="Proteomes" id="UP000466894">
    <property type="component" value="Chromosome"/>
</dbReference>
<dbReference type="AlphaFoldDB" id="A0A7I7PCD3"/>
<evidence type="ECO:0000313" key="1">
    <source>
        <dbReference type="EMBL" id="BBY06260.1"/>
    </source>
</evidence>
<dbReference type="KEGG" id="mnv:MNVI_15780"/>
<protein>
    <submittedName>
        <fullName evidence="1">Uncharacterized protein</fullName>
    </submittedName>
</protein>
<sequence length="62" mass="6291">MFAAAALAWRRVDGVQAVRHGVSHMHMSCEHADAPGTKVQTVGGGIADAARAIARAGPKAVG</sequence>